<name>A6MN69_9DEIN</name>
<protein>
    <recommendedName>
        <fullName evidence="2">DUF4177 domain-containing protein</fullName>
    </recommendedName>
</protein>
<accession>A6MN69</accession>
<proteinExistence type="predicted"/>
<reference evidence="1" key="1">
    <citation type="journal article" date="2007" name="Plasmid">
        <title>Sequence analysis and characterizations of two novel plasmids isolated from Thermus sp. 4C.</title>
        <authorList>
            <person name="Ruan L."/>
            <person name="Xu X."/>
        </authorList>
    </citation>
    <scope>NUCLEOTIDE SEQUENCE</scope>
    <source>
        <strain evidence="1">4C</strain>
        <plasmid evidence="1">pL4C</plasmid>
    </source>
</reference>
<sequence length="86" mass="9962">MPWEYKVYPLPRDLALPKRKDQTPEQAVSQTIERLLNEMAVGGWEYYRTETVNVSELPGCLGSLLGQKEVTRSFNFIVFRRPRSSS</sequence>
<organism evidence="1">
    <name type="scientific">Thermus sp. 4C</name>
    <dbReference type="NCBI Taxonomy" id="446041"/>
    <lineage>
        <taxon>Bacteria</taxon>
        <taxon>Thermotogati</taxon>
        <taxon>Deinococcota</taxon>
        <taxon>Deinococci</taxon>
        <taxon>Thermales</taxon>
        <taxon>Thermaceae</taxon>
        <taxon>Thermus</taxon>
    </lineage>
</organism>
<dbReference type="AlphaFoldDB" id="A6MN69"/>
<geneLocation type="plasmid" evidence="1">
    <name>pL4C</name>
</geneLocation>
<evidence type="ECO:0008006" key="2">
    <source>
        <dbReference type="Google" id="ProtNLM"/>
    </source>
</evidence>
<dbReference type="EMBL" id="EF407946">
    <property type="protein sequence ID" value="ABQ95612.1"/>
    <property type="molecule type" value="Genomic_DNA"/>
</dbReference>
<keyword evidence="1" id="KW-0614">Plasmid</keyword>
<evidence type="ECO:0000313" key="1">
    <source>
        <dbReference type="EMBL" id="ABQ95612.1"/>
    </source>
</evidence>